<keyword evidence="6 9" id="KW-0413">Isomerase</keyword>
<organism evidence="9 10">
    <name type="scientific">Stackebrandtia albiflava</name>
    <dbReference type="NCBI Taxonomy" id="406432"/>
    <lineage>
        <taxon>Bacteria</taxon>
        <taxon>Bacillati</taxon>
        <taxon>Actinomycetota</taxon>
        <taxon>Actinomycetes</taxon>
        <taxon>Glycomycetales</taxon>
        <taxon>Glycomycetaceae</taxon>
        <taxon>Stackebrandtia</taxon>
    </lineage>
</organism>
<gene>
    <name evidence="9" type="ORF">LX16_1691</name>
</gene>
<keyword evidence="5" id="KW-0238">DNA-binding</keyword>
<dbReference type="SUPFAM" id="SSF56349">
    <property type="entry name" value="DNA breaking-rejoining enzymes"/>
    <property type="match status" value="1"/>
</dbReference>
<dbReference type="Proteomes" id="UP000321617">
    <property type="component" value="Unassembled WGS sequence"/>
</dbReference>
<feature type="domain" description="DNA topoisomerase I catalytic core eukaryotic-type" evidence="7">
    <location>
        <begin position="81"/>
        <end position="281"/>
    </location>
</feature>
<dbReference type="InterPro" id="IPR013500">
    <property type="entry name" value="TopoI_cat_euk"/>
</dbReference>
<accession>A0A562VDT0</accession>
<evidence type="ECO:0000256" key="1">
    <source>
        <dbReference type="ARBA" id="ARBA00000213"/>
    </source>
</evidence>
<dbReference type="GO" id="GO:0006265">
    <property type="term" value="P:DNA topological change"/>
    <property type="evidence" value="ECO:0007669"/>
    <property type="project" value="InterPro"/>
</dbReference>
<dbReference type="EC" id="5.6.2.1" evidence="3"/>
<comment type="similarity">
    <text evidence="2">Belongs to the type IB topoisomerase family.</text>
</comment>
<proteinExistence type="inferred from homology"/>
<evidence type="ECO:0000256" key="2">
    <source>
        <dbReference type="ARBA" id="ARBA00006645"/>
    </source>
</evidence>
<dbReference type="OrthoDB" id="9778962at2"/>
<dbReference type="Gene3D" id="3.90.15.10">
    <property type="entry name" value="Topoisomerase I, Chain A, domain 3"/>
    <property type="match status" value="1"/>
</dbReference>
<evidence type="ECO:0000256" key="6">
    <source>
        <dbReference type="ARBA" id="ARBA00023235"/>
    </source>
</evidence>
<dbReference type="AlphaFoldDB" id="A0A562VDT0"/>
<dbReference type="Pfam" id="PF21338">
    <property type="entry name" value="Top1B_N_bact"/>
    <property type="match status" value="1"/>
</dbReference>
<sequence>MELRRSDPSEPGITRRRYGRGFRYRDADGSTLDDAAALARIEDLVIPPAWRRVWICAYPEGHIQAVGRDSKGRLQYIYHPQWREERDEAKFARMSGFAKALPALRRRLDADVAARGPGRDRVLAAALLLLDAIALRPGNEEYTDDNGSFGLATLRDSHVVLSGEEVRLEFPAKGGGVGRYRVADGRIVRVFRAVRRAGNPTGRALAYRADDGWHAVHADAINSRLKELTGEDFTAKDFRTWNATVLAAVALGEASGDGDPGEAVKVALRRVADALGDTVAVARDSYVDPRVVAAFESGRTIAATLRRCSRAAMSPGERREAIERAVGRLVARRRRD</sequence>
<dbReference type="SUPFAM" id="SSF55869">
    <property type="entry name" value="DNA topoisomerase I domain"/>
    <property type="match status" value="1"/>
</dbReference>
<evidence type="ECO:0000256" key="4">
    <source>
        <dbReference type="ARBA" id="ARBA00023029"/>
    </source>
</evidence>
<name>A0A562VDT0_9ACTN</name>
<protein>
    <recommendedName>
        <fullName evidence="3">DNA topoisomerase</fullName>
        <ecNumber evidence="3">5.6.2.1</ecNumber>
    </recommendedName>
</protein>
<dbReference type="Gene3D" id="3.30.66.10">
    <property type="entry name" value="DNA topoisomerase I domain"/>
    <property type="match status" value="1"/>
</dbReference>
<evidence type="ECO:0000256" key="3">
    <source>
        <dbReference type="ARBA" id="ARBA00012891"/>
    </source>
</evidence>
<dbReference type="EMBL" id="VLLL01000005">
    <property type="protein sequence ID" value="TWJ15971.1"/>
    <property type="molecule type" value="Genomic_DNA"/>
</dbReference>
<dbReference type="Gene3D" id="1.10.132.120">
    <property type="match status" value="1"/>
</dbReference>
<keyword evidence="10" id="KW-1185">Reference proteome</keyword>
<dbReference type="InterPro" id="IPR001631">
    <property type="entry name" value="TopoI"/>
</dbReference>
<dbReference type="GO" id="GO:0003677">
    <property type="term" value="F:DNA binding"/>
    <property type="evidence" value="ECO:0007669"/>
    <property type="project" value="UniProtKB-KW"/>
</dbReference>
<dbReference type="RefSeq" id="WP_147135561.1">
    <property type="nucleotide sequence ID" value="NZ_BAABIJ010000001.1"/>
</dbReference>
<dbReference type="PROSITE" id="PS52038">
    <property type="entry name" value="TOPO_IB_2"/>
    <property type="match status" value="1"/>
</dbReference>
<comment type="catalytic activity">
    <reaction evidence="1">
        <text>ATP-independent breakage of single-stranded DNA, followed by passage and rejoining.</text>
        <dbReference type="EC" id="5.6.2.1"/>
    </reaction>
</comment>
<evidence type="ECO:0000259" key="8">
    <source>
        <dbReference type="Pfam" id="PF21338"/>
    </source>
</evidence>
<dbReference type="InterPro" id="IPR014711">
    <property type="entry name" value="TopoI_cat_a-hlx-sub_euk"/>
</dbReference>
<dbReference type="PRINTS" id="PR00416">
    <property type="entry name" value="EUTPISMRASEI"/>
</dbReference>
<evidence type="ECO:0000256" key="5">
    <source>
        <dbReference type="ARBA" id="ARBA00023125"/>
    </source>
</evidence>
<evidence type="ECO:0000313" key="9">
    <source>
        <dbReference type="EMBL" id="TWJ15971.1"/>
    </source>
</evidence>
<evidence type="ECO:0000313" key="10">
    <source>
        <dbReference type="Proteomes" id="UP000321617"/>
    </source>
</evidence>
<reference evidence="9 10" key="1">
    <citation type="journal article" date="2013" name="Stand. Genomic Sci.">
        <title>Genomic Encyclopedia of Type Strains, Phase I: The one thousand microbial genomes (KMG-I) project.</title>
        <authorList>
            <person name="Kyrpides N.C."/>
            <person name="Woyke T."/>
            <person name="Eisen J.A."/>
            <person name="Garrity G."/>
            <person name="Lilburn T.G."/>
            <person name="Beck B.J."/>
            <person name="Whitman W.B."/>
            <person name="Hugenholtz P."/>
            <person name="Klenk H.P."/>
        </authorList>
    </citation>
    <scope>NUCLEOTIDE SEQUENCE [LARGE SCALE GENOMIC DNA]</scope>
    <source>
        <strain evidence="9 10">DSM 45044</strain>
    </source>
</reference>
<dbReference type="InterPro" id="IPR035447">
    <property type="entry name" value="DNA_topo_I_N_sf"/>
</dbReference>
<dbReference type="InterPro" id="IPR049331">
    <property type="entry name" value="Top1B_N_bact"/>
</dbReference>
<keyword evidence="4" id="KW-0799">Topoisomerase</keyword>
<dbReference type="GO" id="GO:0003917">
    <property type="term" value="F:DNA topoisomerase type I (single strand cut, ATP-independent) activity"/>
    <property type="evidence" value="ECO:0007669"/>
    <property type="project" value="UniProtKB-EC"/>
</dbReference>
<dbReference type="Pfam" id="PF01028">
    <property type="entry name" value="Topoisom_I"/>
    <property type="match status" value="1"/>
</dbReference>
<comment type="caution">
    <text evidence="9">The sequence shown here is derived from an EMBL/GenBank/DDBJ whole genome shotgun (WGS) entry which is preliminary data.</text>
</comment>
<feature type="domain" description="DNA topoisomerase IB N-terminal" evidence="8">
    <location>
        <begin position="21"/>
        <end position="69"/>
    </location>
</feature>
<evidence type="ECO:0000259" key="7">
    <source>
        <dbReference type="Pfam" id="PF01028"/>
    </source>
</evidence>
<dbReference type="InterPro" id="IPR011010">
    <property type="entry name" value="DNA_brk_join_enz"/>
</dbReference>